<organism evidence="1 2">
    <name type="scientific">Methyloversatilis universalis (strain ATCC BAA-1314 / DSM 25237 / JCM 13912 / CCUG 52030 / FAM5)</name>
    <dbReference type="NCBI Taxonomy" id="1000565"/>
    <lineage>
        <taxon>Bacteria</taxon>
        <taxon>Pseudomonadati</taxon>
        <taxon>Pseudomonadota</taxon>
        <taxon>Betaproteobacteria</taxon>
        <taxon>Nitrosomonadales</taxon>
        <taxon>Sterolibacteriaceae</taxon>
        <taxon>Methyloversatilis</taxon>
    </lineage>
</organism>
<dbReference type="EMBL" id="AFHG01000058">
    <property type="protein sequence ID" value="EGK70241.1"/>
    <property type="molecule type" value="Genomic_DNA"/>
</dbReference>
<reference evidence="1 2" key="1">
    <citation type="journal article" date="2011" name="J. Bacteriol.">
        <title>Genome sequence of Methyloversatilis universalis FAM5T, a methylotrophic representative of the order Rhodocyclales.</title>
        <authorList>
            <person name="Kittichotirat W."/>
            <person name="Good N.M."/>
            <person name="Hall R."/>
            <person name="Bringel F."/>
            <person name="Lajus A."/>
            <person name="Medigue C."/>
            <person name="Smalley N.E."/>
            <person name="Beck D."/>
            <person name="Bumgarner R."/>
            <person name="Vuilleumier S."/>
            <person name="Kalyuzhnaya M.G."/>
        </authorList>
    </citation>
    <scope>NUCLEOTIDE SEQUENCE [LARGE SCALE GENOMIC DNA]</scope>
    <source>
        <strain evidence="2">ATCC BAA-1314 / JCM 13912 / FAM5</strain>
    </source>
</reference>
<proteinExistence type="predicted"/>
<protein>
    <submittedName>
        <fullName evidence="1">Uncharacterized protein</fullName>
    </submittedName>
</protein>
<comment type="caution">
    <text evidence="1">The sequence shown here is derived from an EMBL/GenBank/DDBJ whole genome shotgun (WGS) entry which is preliminary data.</text>
</comment>
<dbReference type="STRING" id="1000565.METUNv1_03629"/>
<accession>F5RH37</accession>
<evidence type="ECO:0000313" key="1">
    <source>
        <dbReference type="EMBL" id="EGK70241.1"/>
    </source>
</evidence>
<gene>
    <name evidence="1" type="ORF">METUNv1_03629</name>
</gene>
<evidence type="ECO:0000313" key="2">
    <source>
        <dbReference type="Proteomes" id="UP000005019"/>
    </source>
</evidence>
<dbReference type="RefSeq" id="WP_008064169.1">
    <property type="nucleotide sequence ID" value="NZ_AFHG01000058.1"/>
</dbReference>
<keyword evidence="2" id="KW-1185">Reference proteome</keyword>
<name>F5RH37_METUF</name>
<dbReference type="OrthoDB" id="8564953at2"/>
<sequence>MDLFDFMSGKSIGRSQDYGDEVLNAGWLPHLEAAAGGRRSPVARPRSAVADPDAYLRDIYRAQE</sequence>
<dbReference type="Proteomes" id="UP000005019">
    <property type="component" value="Unassembled WGS sequence"/>
</dbReference>
<dbReference type="AlphaFoldDB" id="F5RH37"/>